<comment type="caution">
    <text evidence="3">The sequence shown here is derived from an EMBL/GenBank/DDBJ whole genome shotgun (WGS) entry which is preliminary data.</text>
</comment>
<keyword evidence="4" id="KW-1185">Reference proteome</keyword>
<protein>
    <submittedName>
        <fullName evidence="3">Protein-glutamine gamma-glutamyltransferase</fullName>
    </submittedName>
</protein>
<reference evidence="4" key="1">
    <citation type="journal article" date="2019" name="Int. J. Syst. Evol. Microbiol.">
        <title>The Global Catalogue of Microorganisms (GCM) 10K type strain sequencing project: providing services to taxonomists for standard genome sequencing and annotation.</title>
        <authorList>
            <consortium name="The Broad Institute Genomics Platform"/>
            <consortium name="The Broad Institute Genome Sequencing Center for Infectious Disease"/>
            <person name="Wu L."/>
            <person name="Ma J."/>
        </authorList>
    </citation>
    <scope>NUCLEOTIDE SEQUENCE [LARGE SCALE GENOMIC DNA]</scope>
    <source>
        <strain evidence="4">KACC 11904</strain>
    </source>
</reference>
<dbReference type="RefSeq" id="WP_270878783.1">
    <property type="nucleotide sequence ID" value="NZ_JAQFVF010000021.1"/>
</dbReference>
<dbReference type="Proteomes" id="UP001596044">
    <property type="component" value="Unassembled WGS sequence"/>
</dbReference>
<evidence type="ECO:0000313" key="3">
    <source>
        <dbReference type="EMBL" id="MFC5448946.1"/>
    </source>
</evidence>
<keyword evidence="2" id="KW-0749">Sporulation</keyword>
<dbReference type="InterPro" id="IPR020916">
    <property type="entry name" value="Gln_gamma-glutamylTfrase_bac"/>
</dbReference>
<organism evidence="3 4">
    <name type="scientific">Paenibacillus aestuarii</name>
    <dbReference type="NCBI Taxonomy" id="516965"/>
    <lineage>
        <taxon>Bacteria</taxon>
        <taxon>Bacillati</taxon>
        <taxon>Bacillota</taxon>
        <taxon>Bacilli</taxon>
        <taxon>Bacillales</taxon>
        <taxon>Paenibacillaceae</taxon>
        <taxon>Paenibacillus</taxon>
    </lineage>
</organism>
<gene>
    <name evidence="3" type="ORF">ACFPOG_11765</name>
</gene>
<evidence type="ECO:0000256" key="2">
    <source>
        <dbReference type="ARBA" id="ARBA00022969"/>
    </source>
</evidence>
<proteinExistence type="predicted"/>
<accession>A0ABW0K7W3</accession>
<sequence length="266" mass="30647">MIVFTANRSLPFDASPLSELEKSIYEQKMMSAVEYLYDSADDLLFELRFRRHLLETSLALSKSGIHFAGFNDSKCNDMYWERTPNGRFRLKKGESARKAINDIFVHGHMYAFECSTAVIVVLYQALSKSIGPRHFDRLFPDLLLFDWEYNRYLHLIERSNVEEAVIGDVLYFDNPDFSSSTPWWRGQNVIKLDHNLYYGHGHGVGIVTAQEVITVLNRFRKPYYSKSAHLTPPFIHPDFSYFSKYQSAIQEPALIALIGSMTYAGG</sequence>
<evidence type="ECO:0000256" key="1">
    <source>
        <dbReference type="ARBA" id="ARBA00022679"/>
    </source>
</evidence>
<dbReference type="EMBL" id="JBHSMJ010000012">
    <property type="protein sequence ID" value="MFC5448946.1"/>
    <property type="molecule type" value="Genomic_DNA"/>
</dbReference>
<evidence type="ECO:0000313" key="4">
    <source>
        <dbReference type="Proteomes" id="UP001596044"/>
    </source>
</evidence>
<name>A0ABW0K7W3_9BACL</name>
<dbReference type="Pfam" id="PF20085">
    <property type="entry name" value="TGL"/>
    <property type="match status" value="1"/>
</dbReference>
<keyword evidence="1" id="KW-0808">Transferase</keyword>